<dbReference type="AlphaFoldDB" id="A0A919MMH1"/>
<dbReference type="InterPro" id="IPR023213">
    <property type="entry name" value="CAT-like_dom_sf"/>
</dbReference>
<dbReference type="Pfam" id="PF00501">
    <property type="entry name" value="AMP-binding"/>
    <property type="match status" value="1"/>
</dbReference>
<dbReference type="GO" id="GO:0005737">
    <property type="term" value="C:cytoplasm"/>
    <property type="evidence" value="ECO:0007669"/>
    <property type="project" value="TreeGrafter"/>
</dbReference>
<dbReference type="InterPro" id="IPR045851">
    <property type="entry name" value="AMP-bd_C_sf"/>
</dbReference>
<proteinExistence type="predicted"/>
<dbReference type="Gene3D" id="3.40.50.12780">
    <property type="entry name" value="N-terminal domain of ligase-like"/>
    <property type="match status" value="1"/>
</dbReference>
<feature type="compositionally biased region" description="Pro residues" evidence="1">
    <location>
        <begin position="709"/>
        <end position="718"/>
    </location>
</feature>
<dbReference type="RefSeq" id="WP_203819691.1">
    <property type="nucleotide sequence ID" value="NZ_BAAABP010000052.1"/>
</dbReference>
<dbReference type="GO" id="GO:0031177">
    <property type="term" value="F:phosphopantetheine binding"/>
    <property type="evidence" value="ECO:0007669"/>
    <property type="project" value="TreeGrafter"/>
</dbReference>
<dbReference type="InterPro" id="IPR001242">
    <property type="entry name" value="Condensation_dom"/>
</dbReference>
<dbReference type="EMBL" id="BOMM01000047">
    <property type="protein sequence ID" value="GIE13247.1"/>
    <property type="molecule type" value="Genomic_DNA"/>
</dbReference>
<reference evidence="4" key="1">
    <citation type="submission" date="2021-01" db="EMBL/GenBank/DDBJ databases">
        <title>Whole genome shotgun sequence of Actinoplanes ferrugineus NBRC 15555.</title>
        <authorList>
            <person name="Komaki H."/>
            <person name="Tamura T."/>
        </authorList>
    </citation>
    <scope>NUCLEOTIDE SEQUENCE</scope>
    <source>
        <strain evidence="4">NBRC 15555</strain>
    </source>
</reference>
<evidence type="ECO:0000313" key="4">
    <source>
        <dbReference type="EMBL" id="GIE13247.1"/>
    </source>
</evidence>
<evidence type="ECO:0000256" key="1">
    <source>
        <dbReference type="SAM" id="MobiDB-lite"/>
    </source>
</evidence>
<dbReference type="Proteomes" id="UP000598174">
    <property type="component" value="Unassembled WGS sequence"/>
</dbReference>
<comment type="caution">
    <text evidence="4">The sequence shown here is derived from an EMBL/GenBank/DDBJ whole genome shotgun (WGS) entry which is preliminary data.</text>
</comment>
<dbReference type="Pfam" id="PF00668">
    <property type="entry name" value="Condensation"/>
    <property type="match status" value="1"/>
</dbReference>
<keyword evidence="5" id="KW-1185">Reference proteome</keyword>
<dbReference type="InterPro" id="IPR042099">
    <property type="entry name" value="ANL_N_sf"/>
</dbReference>
<evidence type="ECO:0008006" key="6">
    <source>
        <dbReference type="Google" id="ProtNLM"/>
    </source>
</evidence>
<dbReference type="GO" id="GO:0044550">
    <property type="term" value="P:secondary metabolite biosynthetic process"/>
    <property type="evidence" value="ECO:0007669"/>
    <property type="project" value="TreeGrafter"/>
</dbReference>
<dbReference type="Gene3D" id="3.30.559.30">
    <property type="entry name" value="Nonribosomal peptide synthetase, condensation domain"/>
    <property type="match status" value="1"/>
</dbReference>
<accession>A0A919MMH1</accession>
<dbReference type="Gene3D" id="3.30.559.10">
    <property type="entry name" value="Chloramphenicol acetyltransferase-like domain"/>
    <property type="match status" value="1"/>
</dbReference>
<dbReference type="GO" id="GO:0043041">
    <property type="term" value="P:amino acid activation for nonribosomal peptide biosynthetic process"/>
    <property type="evidence" value="ECO:0007669"/>
    <property type="project" value="TreeGrafter"/>
</dbReference>
<sequence>MSTSDDNVFVTRFRRGLQVAPLNPALCVAGRTLTYEQADRLALRWAGGLVARAGGRPAAVAVLAGRGVEGYLGVLAAHYAGATVVPLQPDWPAARARQMLEAARAGAVLADAQGLAKLAETGLDLPVLTPDTGLCRSDDLDQPLPVTGDATAYVLFTSGSTGRPKGVPLPYSAFRHYFRLLDERYDFHAGDAFAQTMELNFDCAIFDLFCAWGAGAAVLPVPPSAYRDLARFAAERAISVWFSTPSSIAFLRRLGALRAGALPGLRWSFFAGEALLATDVADWQVAAPNTVVENLYGPTELTVTICSHRIDRGAVPDSSVNGVVPIGAVHDGHETLLLDAAGQPAVGEGELCVTGPQMTPGYLEPADDRDRFLEYGDRRWYRTGDRVRRIAGDVLAYLGRDDAQVQVKGRRVELAEIDAAVRAHPAVQDAVTVARDADGSTALTAFYTGTPIPPMELSAHLHRLLPPGVVPGDFQHLEVFPLNANRKIDRIALAGGPGAPSVRSLAPSQETIYEFAWSYSPEDPGASGVNVMSWTEWPVRIDAGLFQRAVDDVVARQDSLRMVMVDLGAAPTIRFVPDLPVTVGWWDLADEAEPSRIERLTAIGDGVWRREFDLRKGPLWTITVVRLASDRHAIGVCLCHLIADGWSVNLLLNELAQAYRHRVGAGPALPPLRTGFEQIAALQEPREDVRTARAEFWRSRLSPPADGFPFPPQAPPPGADLSERASVPVSFSRAATDGLAKLAARKRTTRFILLLACYKLWLAGWTGWERVVVGTTTHGRRLPGSEQVVGQFTTNLYLATEISPQDTLAEVARRVHQEMTGAMRHAASFTEIARAVNPDFDAVRPWPFLNLYDAWFQATAANGEMAGAASPENDGTSRAAPRGSRAAWAGHLSACPGEMRKWAKRGEPGFILDQTELTGNFVYCPAFYPAELVSEAAHGFSATIDAFLADPGQRVEDLPRWVDRSVAPTGLPTQPRDVEVVDDTQS</sequence>
<feature type="domain" description="AMP-dependent synthetase/ligase" evidence="2">
    <location>
        <begin position="18"/>
        <end position="363"/>
    </location>
</feature>
<evidence type="ECO:0000259" key="2">
    <source>
        <dbReference type="Pfam" id="PF00501"/>
    </source>
</evidence>
<gene>
    <name evidence="4" type="ORF">Afe05nite_50870</name>
</gene>
<dbReference type="GO" id="GO:0003824">
    <property type="term" value="F:catalytic activity"/>
    <property type="evidence" value="ECO:0007669"/>
    <property type="project" value="InterPro"/>
</dbReference>
<dbReference type="Gene3D" id="3.30.300.30">
    <property type="match status" value="1"/>
</dbReference>
<dbReference type="GO" id="GO:0008610">
    <property type="term" value="P:lipid biosynthetic process"/>
    <property type="evidence" value="ECO:0007669"/>
    <property type="project" value="UniProtKB-ARBA"/>
</dbReference>
<dbReference type="SUPFAM" id="SSF52777">
    <property type="entry name" value="CoA-dependent acyltransferases"/>
    <property type="match status" value="2"/>
</dbReference>
<dbReference type="PANTHER" id="PTHR45527">
    <property type="entry name" value="NONRIBOSOMAL PEPTIDE SYNTHETASE"/>
    <property type="match status" value="1"/>
</dbReference>
<dbReference type="PROSITE" id="PS00455">
    <property type="entry name" value="AMP_BINDING"/>
    <property type="match status" value="1"/>
</dbReference>
<dbReference type="InterPro" id="IPR000873">
    <property type="entry name" value="AMP-dep_synth/lig_dom"/>
</dbReference>
<name>A0A919MMH1_9ACTN</name>
<feature type="region of interest" description="Disordered" evidence="1">
    <location>
        <begin position="704"/>
        <end position="723"/>
    </location>
</feature>
<organism evidence="4 5">
    <name type="scientific">Paractinoplanes ferrugineus</name>
    <dbReference type="NCBI Taxonomy" id="113564"/>
    <lineage>
        <taxon>Bacteria</taxon>
        <taxon>Bacillati</taxon>
        <taxon>Actinomycetota</taxon>
        <taxon>Actinomycetes</taxon>
        <taxon>Micromonosporales</taxon>
        <taxon>Micromonosporaceae</taxon>
        <taxon>Paractinoplanes</taxon>
    </lineage>
</organism>
<dbReference type="PANTHER" id="PTHR45527:SF1">
    <property type="entry name" value="FATTY ACID SYNTHASE"/>
    <property type="match status" value="1"/>
</dbReference>
<feature type="domain" description="Condensation" evidence="3">
    <location>
        <begin position="519"/>
        <end position="827"/>
    </location>
</feature>
<protein>
    <recommendedName>
        <fullName evidence="6">Amino acid adenylation domain-containing protein</fullName>
    </recommendedName>
</protein>
<evidence type="ECO:0000313" key="5">
    <source>
        <dbReference type="Proteomes" id="UP000598174"/>
    </source>
</evidence>
<evidence type="ECO:0000259" key="3">
    <source>
        <dbReference type="Pfam" id="PF00668"/>
    </source>
</evidence>
<dbReference type="InterPro" id="IPR020845">
    <property type="entry name" value="AMP-binding_CS"/>
</dbReference>
<dbReference type="SUPFAM" id="SSF56801">
    <property type="entry name" value="Acetyl-CoA synthetase-like"/>
    <property type="match status" value="1"/>
</dbReference>
<feature type="region of interest" description="Disordered" evidence="1">
    <location>
        <begin position="965"/>
        <end position="986"/>
    </location>
</feature>